<dbReference type="AlphaFoldDB" id="A0A919HTY8"/>
<accession>A0A919HTY8</accession>
<proteinExistence type="predicted"/>
<feature type="region of interest" description="Disordered" evidence="1">
    <location>
        <begin position="73"/>
        <end position="101"/>
    </location>
</feature>
<gene>
    <name evidence="2" type="ORF">KPZU09_35860</name>
</gene>
<name>A0A919HTY8_KLEPN</name>
<evidence type="ECO:0000313" key="3">
    <source>
        <dbReference type="Proteomes" id="UP000655094"/>
    </source>
</evidence>
<dbReference type="EMBL" id="BNFF01000001">
    <property type="protein sequence ID" value="GHK53850.1"/>
    <property type="molecule type" value="Genomic_DNA"/>
</dbReference>
<protein>
    <submittedName>
        <fullName evidence="2">Uncharacterized protein</fullName>
    </submittedName>
</protein>
<organism evidence="2 3">
    <name type="scientific">Klebsiella pneumoniae</name>
    <dbReference type="NCBI Taxonomy" id="573"/>
    <lineage>
        <taxon>Bacteria</taxon>
        <taxon>Pseudomonadati</taxon>
        <taxon>Pseudomonadota</taxon>
        <taxon>Gammaproteobacteria</taxon>
        <taxon>Enterobacterales</taxon>
        <taxon>Enterobacteriaceae</taxon>
        <taxon>Klebsiella/Raoultella group</taxon>
        <taxon>Klebsiella</taxon>
        <taxon>Klebsiella pneumoniae complex</taxon>
    </lineage>
</organism>
<reference evidence="2" key="1">
    <citation type="submission" date="2020-10" db="EMBL/GenBank/DDBJ databases">
        <title>Genome Sequence of ESBL Producing Zambian Clinical Strains.</title>
        <authorList>
            <person name="Shawa M."/>
            <person name="Furuta Y."/>
            <person name="Simbotwe M."/>
            <person name="Mulenga E."/>
            <person name="Mubanga M."/>
            <person name="Mulenga G."/>
            <person name="Kaile C."/>
            <person name="Zorigt T."/>
            <person name="Hang'ombe B."/>
            <person name="Higashi H."/>
        </authorList>
    </citation>
    <scope>NUCLEOTIDE SEQUENCE</scope>
    <source>
        <strain evidence="2">Zam_UTH_09</strain>
    </source>
</reference>
<comment type="caution">
    <text evidence="2">The sequence shown here is derived from an EMBL/GenBank/DDBJ whole genome shotgun (WGS) entry which is preliminary data.</text>
</comment>
<sequence>MLRRKGIQCADVNVADGIAFAGADGGQMAAGNDGQRPIAAQRAGLLILLLIIVADGVQQQLLFFPTGVTGRLVTSSRGRKNGTGQKMAPGVPSRSGSSIGA</sequence>
<dbReference type="Proteomes" id="UP000655094">
    <property type="component" value="Unassembled WGS sequence"/>
</dbReference>
<evidence type="ECO:0000313" key="2">
    <source>
        <dbReference type="EMBL" id="GHK53850.1"/>
    </source>
</evidence>
<evidence type="ECO:0000256" key="1">
    <source>
        <dbReference type="SAM" id="MobiDB-lite"/>
    </source>
</evidence>